<comment type="caution">
    <text evidence="1">The sequence shown here is derived from an EMBL/GenBank/DDBJ whole genome shotgun (WGS) entry which is preliminary data.</text>
</comment>
<sequence length="95" mass="10653">MSNEPYRIVAIPLQADPPVVAGMRFQDLIWPAASIALDVFLSRHGKWLEPALDIERALILSGGISLAMVRIQSRSLPAWLMVIGVFLCRPRRYLP</sequence>
<proteinExistence type="predicted"/>
<gene>
    <name evidence="1" type="ORF">C7B47_05930</name>
</gene>
<dbReference type="Proteomes" id="UP000242705">
    <property type="component" value="Unassembled WGS sequence"/>
</dbReference>
<name>A0A2T2X176_SULTH</name>
<accession>A0A2T2X176</accession>
<dbReference type="EMBL" id="PXYX01000007">
    <property type="protein sequence ID" value="PSR28239.1"/>
    <property type="molecule type" value="Genomic_DNA"/>
</dbReference>
<protein>
    <submittedName>
        <fullName evidence="1">Uncharacterized protein</fullName>
    </submittedName>
</protein>
<dbReference type="AlphaFoldDB" id="A0A2T2X176"/>
<evidence type="ECO:0000313" key="2">
    <source>
        <dbReference type="Proteomes" id="UP000242705"/>
    </source>
</evidence>
<evidence type="ECO:0000313" key="1">
    <source>
        <dbReference type="EMBL" id="PSR28239.1"/>
    </source>
</evidence>
<reference evidence="1 2" key="1">
    <citation type="journal article" date="2014" name="BMC Genomics">
        <title>Comparison of environmental and isolate Sulfobacillus genomes reveals diverse carbon, sulfur, nitrogen, and hydrogen metabolisms.</title>
        <authorList>
            <person name="Justice N.B."/>
            <person name="Norman A."/>
            <person name="Brown C.T."/>
            <person name="Singh A."/>
            <person name="Thomas B.C."/>
            <person name="Banfield J.F."/>
        </authorList>
    </citation>
    <scope>NUCLEOTIDE SEQUENCE [LARGE SCALE GENOMIC DNA]</scope>
    <source>
        <strain evidence="1">AMDSBA5</strain>
    </source>
</reference>
<organism evidence="1 2">
    <name type="scientific">Sulfobacillus thermosulfidooxidans</name>
    <dbReference type="NCBI Taxonomy" id="28034"/>
    <lineage>
        <taxon>Bacteria</taxon>
        <taxon>Bacillati</taxon>
        <taxon>Bacillota</taxon>
        <taxon>Clostridia</taxon>
        <taxon>Eubacteriales</taxon>
        <taxon>Clostridiales Family XVII. Incertae Sedis</taxon>
        <taxon>Sulfobacillus</taxon>
    </lineage>
</organism>